<dbReference type="AlphaFoldDB" id="A0A4Y2RPF3"/>
<evidence type="ECO:0000313" key="3">
    <source>
        <dbReference type="Proteomes" id="UP000499080"/>
    </source>
</evidence>
<gene>
    <name evidence="2" type="ORF">AVEN_226807_1</name>
</gene>
<reference evidence="2 3" key="1">
    <citation type="journal article" date="2019" name="Sci. Rep.">
        <title>Orb-weaving spider Araneus ventricosus genome elucidates the spidroin gene catalogue.</title>
        <authorList>
            <person name="Kono N."/>
            <person name="Nakamura H."/>
            <person name="Ohtoshi R."/>
            <person name="Moran D.A.P."/>
            <person name="Shinohara A."/>
            <person name="Yoshida Y."/>
            <person name="Fujiwara M."/>
            <person name="Mori M."/>
            <person name="Tomita M."/>
            <person name="Arakawa K."/>
        </authorList>
    </citation>
    <scope>NUCLEOTIDE SEQUENCE [LARGE SCALE GENOMIC DNA]</scope>
</reference>
<dbReference type="EMBL" id="BGPR01017914">
    <property type="protein sequence ID" value="GBN77684.1"/>
    <property type="molecule type" value="Genomic_DNA"/>
</dbReference>
<dbReference type="Proteomes" id="UP000499080">
    <property type="component" value="Unassembled WGS sequence"/>
</dbReference>
<feature type="chain" id="PRO_5021223573" evidence="1">
    <location>
        <begin position="18"/>
        <end position="149"/>
    </location>
</feature>
<protein>
    <submittedName>
        <fullName evidence="2">Uncharacterized protein</fullName>
    </submittedName>
</protein>
<comment type="caution">
    <text evidence="2">The sequence shown here is derived from an EMBL/GenBank/DDBJ whole genome shotgun (WGS) entry which is preliminary data.</text>
</comment>
<keyword evidence="1" id="KW-0732">Signal</keyword>
<evidence type="ECO:0000313" key="2">
    <source>
        <dbReference type="EMBL" id="GBN77684.1"/>
    </source>
</evidence>
<proteinExistence type="predicted"/>
<organism evidence="2 3">
    <name type="scientific">Araneus ventricosus</name>
    <name type="common">Orbweaver spider</name>
    <name type="synonym">Epeira ventricosa</name>
    <dbReference type="NCBI Taxonomy" id="182803"/>
    <lineage>
        <taxon>Eukaryota</taxon>
        <taxon>Metazoa</taxon>
        <taxon>Ecdysozoa</taxon>
        <taxon>Arthropoda</taxon>
        <taxon>Chelicerata</taxon>
        <taxon>Arachnida</taxon>
        <taxon>Araneae</taxon>
        <taxon>Araneomorphae</taxon>
        <taxon>Entelegynae</taxon>
        <taxon>Araneoidea</taxon>
        <taxon>Araneidae</taxon>
        <taxon>Araneus</taxon>
    </lineage>
</organism>
<accession>A0A4Y2RPF3</accession>
<keyword evidence="3" id="KW-1185">Reference proteome</keyword>
<feature type="signal peptide" evidence="1">
    <location>
        <begin position="1"/>
        <end position="17"/>
    </location>
</feature>
<sequence length="149" mass="16924">MLKVLLLLFHAPGPRLDQSMTPCRPPRPAHPTPQLHFAEACTGLIRSSSISKNERVLVQHSAVPFLLEDKGWTLTTDPNLLTNLLLQIWSQWEKPTIGMNGAEVIYITCLYYRAMQKRLEVSRRKWIRPGTKTRRPVGAKLSEVDLVNG</sequence>
<name>A0A4Y2RPF3_ARAVE</name>
<evidence type="ECO:0000256" key="1">
    <source>
        <dbReference type="SAM" id="SignalP"/>
    </source>
</evidence>